<evidence type="ECO:0000256" key="3">
    <source>
        <dbReference type="ARBA" id="ARBA00022618"/>
    </source>
</evidence>
<organism evidence="10 11">
    <name type="scientific">Clostridium weizhouense</name>
    <dbReference type="NCBI Taxonomy" id="2859781"/>
    <lineage>
        <taxon>Bacteria</taxon>
        <taxon>Bacillati</taxon>
        <taxon>Bacillota</taxon>
        <taxon>Clostridia</taxon>
        <taxon>Eubacteriales</taxon>
        <taxon>Clostridiaceae</taxon>
        <taxon>Clostridium</taxon>
    </lineage>
</organism>
<dbReference type="EMBL" id="JAHXPT010000010">
    <property type="protein sequence ID" value="MBW6410911.1"/>
    <property type="molecule type" value="Genomic_DNA"/>
</dbReference>
<evidence type="ECO:0000259" key="9">
    <source>
        <dbReference type="PROSITE" id="PS51779"/>
    </source>
</evidence>
<dbReference type="PROSITE" id="PS51779">
    <property type="entry name" value="POTRA"/>
    <property type="match status" value="1"/>
</dbReference>
<keyword evidence="7" id="KW-0131">Cell cycle</keyword>
<evidence type="ECO:0000256" key="6">
    <source>
        <dbReference type="ARBA" id="ARBA00023136"/>
    </source>
</evidence>
<dbReference type="InterPro" id="IPR034746">
    <property type="entry name" value="POTRA"/>
</dbReference>
<comment type="caution">
    <text evidence="10">The sequence shown here is derived from an EMBL/GenBank/DDBJ whole genome shotgun (WGS) entry which is preliminary data.</text>
</comment>
<evidence type="ECO:0000313" key="10">
    <source>
        <dbReference type="EMBL" id="MBW6410911.1"/>
    </source>
</evidence>
<evidence type="ECO:0000256" key="8">
    <source>
        <dbReference type="SAM" id="Phobius"/>
    </source>
</evidence>
<evidence type="ECO:0000313" key="11">
    <source>
        <dbReference type="Proteomes" id="UP001519921"/>
    </source>
</evidence>
<dbReference type="RefSeq" id="WP_219780378.1">
    <property type="nucleotide sequence ID" value="NZ_JAHXPT010000010.1"/>
</dbReference>
<evidence type="ECO:0000256" key="2">
    <source>
        <dbReference type="ARBA" id="ARBA00022475"/>
    </source>
</evidence>
<keyword evidence="11" id="KW-1185">Reference proteome</keyword>
<accession>A0ABS7ATB7</accession>
<sequence length="252" mass="29227">MCMTKKENKYILRAKRKRFIKKLIVILLFLVIGVIIFITKSGIFIVRKVAVTGNPIITGDDVKKRCEKILGDNIFFVNKKDLIEEAKKNPYVDTVTISKKFPKQVNINIIEKEGIYYINKDNKKYIFNNKLVLLEKTDDLKGRNLLELKGIEFEDTEIGNKVLDDQRINTILEEFYEIVKNNPTEYNINCINLEDLTNIKVYMGEVEGRIGNDEDLFNKMNKVLHIISNPEIGMKKGYIDVSFQGAPVYYSE</sequence>
<dbReference type="Proteomes" id="UP001519921">
    <property type="component" value="Unassembled WGS sequence"/>
</dbReference>
<dbReference type="PANTHER" id="PTHR37820:SF1">
    <property type="entry name" value="CELL DIVISION PROTEIN FTSQ"/>
    <property type="match status" value="1"/>
</dbReference>
<keyword evidence="2" id="KW-1003">Cell membrane</keyword>
<comment type="subcellular location">
    <subcellularLocation>
        <location evidence="1">Membrane</location>
    </subcellularLocation>
</comment>
<protein>
    <submittedName>
        <fullName evidence="10">FtsQ-type POTRA domain-containing protein</fullName>
    </submittedName>
</protein>
<evidence type="ECO:0000256" key="1">
    <source>
        <dbReference type="ARBA" id="ARBA00004370"/>
    </source>
</evidence>
<dbReference type="Gene3D" id="3.10.20.310">
    <property type="entry name" value="membrane protein fhac"/>
    <property type="match status" value="1"/>
</dbReference>
<proteinExistence type="predicted"/>
<gene>
    <name evidence="10" type="ORF">KYD98_12475</name>
</gene>
<evidence type="ECO:0000256" key="7">
    <source>
        <dbReference type="ARBA" id="ARBA00023306"/>
    </source>
</evidence>
<keyword evidence="3" id="KW-0132">Cell division</keyword>
<dbReference type="InterPro" id="IPR050487">
    <property type="entry name" value="FtsQ_DivIB"/>
</dbReference>
<dbReference type="InterPro" id="IPR013685">
    <property type="entry name" value="POTRA_FtsQ_type"/>
</dbReference>
<name>A0ABS7ATB7_9CLOT</name>
<keyword evidence="4 8" id="KW-0812">Transmembrane</keyword>
<feature type="domain" description="POTRA" evidence="9">
    <location>
        <begin position="44"/>
        <end position="114"/>
    </location>
</feature>
<keyword evidence="5 8" id="KW-1133">Transmembrane helix</keyword>
<evidence type="ECO:0000256" key="4">
    <source>
        <dbReference type="ARBA" id="ARBA00022692"/>
    </source>
</evidence>
<keyword evidence="6 8" id="KW-0472">Membrane</keyword>
<reference evidence="10 11" key="1">
    <citation type="submission" date="2021-07" db="EMBL/GenBank/DDBJ databases">
        <title>Clostridium weizhouense sp. nov., an anaerobic bacterium isolated from activated sludge of Petroleum wastewater.</title>
        <authorList>
            <person name="Li Q."/>
        </authorList>
    </citation>
    <scope>NUCLEOTIDE SEQUENCE [LARGE SCALE GENOMIC DNA]</scope>
    <source>
        <strain evidence="10 11">YB-6</strain>
    </source>
</reference>
<evidence type="ECO:0000256" key="5">
    <source>
        <dbReference type="ARBA" id="ARBA00022989"/>
    </source>
</evidence>
<dbReference type="PANTHER" id="PTHR37820">
    <property type="entry name" value="CELL DIVISION PROTEIN DIVIB"/>
    <property type="match status" value="1"/>
</dbReference>
<dbReference type="Pfam" id="PF08478">
    <property type="entry name" value="POTRA_1"/>
    <property type="match status" value="1"/>
</dbReference>
<feature type="transmembrane region" description="Helical" evidence="8">
    <location>
        <begin position="20"/>
        <end position="38"/>
    </location>
</feature>